<dbReference type="AlphaFoldDB" id="A0A1G8SQ84"/>
<evidence type="ECO:0000256" key="3">
    <source>
        <dbReference type="ARBA" id="ARBA00022448"/>
    </source>
</evidence>
<dbReference type="InterPro" id="IPR051313">
    <property type="entry name" value="Bact_iron-sidero_bind"/>
</dbReference>
<keyword evidence="5" id="KW-0732">Signal</keyword>
<keyword evidence="4" id="KW-0410">Iron transport</keyword>
<evidence type="ECO:0000256" key="5">
    <source>
        <dbReference type="ARBA" id="ARBA00022729"/>
    </source>
</evidence>
<dbReference type="GO" id="GO:0030288">
    <property type="term" value="C:outer membrane-bounded periplasmic space"/>
    <property type="evidence" value="ECO:0007669"/>
    <property type="project" value="TreeGrafter"/>
</dbReference>
<sequence length="327" mass="36208">MSRSISVALWAIACLLALSGLPRETRAEPVRTVDHAFGESRIAGSPQRIVTLYQGATDSALALGLEPAGVVESWLERPMYRYLRDSLPEDVRYLGLETQPDLEAIAELAPDLIVGARYRQASVYPLLSRIAPTVIADTAYEFEAMLELLGKATGRRTKARALLDAWHQRVADFRCRAAAALGDAWPQEVSVVSFRGDHVRLYYDGFAWRVLEQLGFRRPEGQTGAGWGIKLVSRESLPAMDADAIFVFMRDDPAVAEQHRAWTAHPLWQNLEAVKRDRVHEVDPVIWSMGAGILAANRLLDELYAHYGLVPGRSKSGGQKEGKGESC</sequence>
<dbReference type="OrthoDB" id="9793175at2"/>
<dbReference type="CDD" id="cd01146">
    <property type="entry name" value="FhuD"/>
    <property type="match status" value="1"/>
</dbReference>
<dbReference type="RefSeq" id="WP_089684227.1">
    <property type="nucleotide sequence ID" value="NZ_FNES01000004.1"/>
</dbReference>
<comment type="similarity">
    <text evidence="2">Belongs to the bacterial solute-binding protein 8 family.</text>
</comment>
<protein>
    <submittedName>
        <fullName evidence="7">Iron complex transport system substrate-binding protein</fullName>
    </submittedName>
</protein>
<reference evidence="7 8" key="1">
    <citation type="submission" date="2016-10" db="EMBL/GenBank/DDBJ databases">
        <authorList>
            <person name="de Groot N.N."/>
        </authorList>
    </citation>
    <scope>NUCLEOTIDE SEQUENCE [LARGE SCALE GENOMIC DNA]</scope>
    <source>
        <strain evidence="7 8">CGMCC 1.6133</strain>
    </source>
</reference>
<evidence type="ECO:0000313" key="8">
    <source>
        <dbReference type="Proteomes" id="UP000198525"/>
    </source>
</evidence>
<keyword evidence="3" id="KW-0813">Transport</keyword>
<dbReference type="EMBL" id="FNES01000004">
    <property type="protein sequence ID" value="SDJ31367.1"/>
    <property type="molecule type" value="Genomic_DNA"/>
</dbReference>
<feature type="domain" description="Fe/B12 periplasmic-binding" evidence="6">
    <location>
        <begin position="48"/>
        <end position="311"/>
    </location>
</feature>
<keyword evidence="8" id="KW-1185">Reference proteome</keyword>
<keyword evidence="4" id="KW-0408">Iron</keyword>
<evidence type="ECO:0000313" key="7">
    <source>
        <dbReference type="EMBL" id="SDJ31367.1"/>
    </source>
</evidence>
<dbReference type="Proteomes" id="UP000198525">
    <property type="component" value="Unassembled WGS sequence"/>
</dbReference>
<dbReference type="PANTHER" id="PTHR30532">
    <property type="entry name" value="IRON III DICITRATE-BINDING PERIPLASMIC PROTEIN"/>
    <property type="match status" value="1"/>
</dbReference>
<dbReference type="InterPro" id="IPR002491">
    <property type="entry name" value="ABC_transptr_periplasmic_BD"/>
</dbReference>
<dbReference type="PANTHER" id="PTHR30532:SF21">
    <property type="entry name" value="SIDEROPHORE-BINDING LIPOPROTEIN YFIY-RELATED"/>
    <property type="match status" value="1"/>
</dbReference>
<evidence type="ECO:0000256" key="2">
    <source>
        <dbReference type="ARBA" id="ARBA00008814"/>
    </source>
</evidence>
<evidence type="ECO:0000256" key="4">
    <source>
        <dbReference type="ARBA" id="ARBA00022496"/>
    </source>
</evidence>
<accession>A0A1G8SQ84</accession>
<name>A0A1G8SQ84_9GAMM</name>
<comment type="subcellular location">
    <subcellularLocation>
        <location evidence="1">Cell envelope</location>
    </subcellularLocation>
</comment>
<dbReference type="Pfam" id="PF01497">
    <property type="entry name" value="Peripla_BP_2"/>
    <property type="match status" value="1"/>
</dbReference>
<dbReference type="PROSITE" id="PS50983">
    <property type="entry name" value="FE_B12_PBP"/>
    <property type="match status" value="1"/>
</dbReference>
<organism evidence="7 8">
    <name type="scientific">Billgrantia gudaonensis</name>
    <dbReference type="NCBI Taxonomy" id="376427"/>
    <lineage>
        <taxon>Bacteria</taxon>
        <taxon>Pseudomonadati</taxon>
        <taxon>Pseudomonadota</taxon>
        <taxon>Gammaproteobacteria</taxon>
        <taxon>Oceanospirillales</taxon>
        <taxon>Halomonadaceae</taxon>
        <taxon>Billgrantia</taxon>
    </lineage>
</organism>
<evidence type="ECO:0000256" key="1">
    <source>
        <dbReference type="ARBA" id="ARBA00004196"/>
    </source>
</evidence>
<dbReference type="GO" id="GO:1901678">
    <property type="term" value="P:iron coordination entity transport"/>
    <property type="evidence" value="ECO:0007669"/>
    <property type="project" value="UniProtKB-ARBA"/>
</dbReference>
<evidence type="ECO:0000259" key="6">
    <source>
        <dbReference type="PROSITE" id="PS50983"/>
    </source>
</evidence>
<dbReference type="STRING" id="376427.SAMN04487954_10471"/>
<dbReference type="Gene3D" id="3.40.50.1980">
    <property type="entry name" value="Nitrogenase molybdenum iron protein domain"/>
    <property type="match status" value="2"/>
</dbReference>
<keyword evidence="4" id="KW-0406">Ion transport</keyword>
<gene>
    <name evidence="7" type="ORF">SAMN04487954_10471</name>
</gene>
<proteinExistence type="inferred from homology"/>
<dbReference type="SUPFAM" id="SSF53807">
    <property type="entry name" value="Helical backbone' metal receptor"/>
    <property type="match status" value="1"/>
</dbReference>